<comment type="caution">
    <text evidence="1">The sequence shown here is derived from an EMBL/GenBank/DDBJ whole genome shotgun (WGS) entry which is preliminary data.</text>
</comment>
<name>A0ACC2NKQ9_9HYME</name>
<dbReference type="EMBL" id="CM056743">
    <property type="protein sequence ID" value="KAJ8671201.1"/>
    <property type="molecule type" value="Genomic_DNA"/>
</dbReference>
<organism evidence="1 2">
    <name type="scientific">Eretmocerus hayati</name>
    <dbReference type="NCBI Taxonomy" id="131215"/>
    <lineage>
        <taxon>Eukaryota</taxon>
        <taxon>Metazoa</taxon>
        <taxon>Ecdysozoa</taxon>
        <taxon>Arthropoda</taxon>
        <taxon>Hexapoda</taxon>
        <taxon>Insecta</taxon>
        <taxon>Pterygota</taxon>
        <taxon>Neoptera</taxon>
        <taxon>Endopterygota</taxon>
        <taxon>Hymenoptera</taxon>
        <taxon>Apocrita</taxon>
        <taxon>Proctotrupomorpha</taxon>
        <taxon>Chalcidoidea</taxon>
        <taxon>Aphelinidae</taxon>
        <taxon>Aphelininae</taxon>
        <taxon>Eretmocerus</taxon>
    </lineage>
</organism>
<sequence>MLELSGCASLSPAGVTSVQVCLIMGRFNLDGIWSKHIWADFPEDQLEDSFQLEDYFHLEDNMPIEAEETVPLKGDYFEIVESHDSSTLSAALADIKCYSETFQKHPIHKYVTPLPNLALENYRSFLDKLWTSPHVRWFSLKKHELVSADKNIPPAVVYEQVFEKKAPPGLDAKDIFWNSPSHYDGPTTTEAVSQQIDRHLAELAAGKWVPYLVNITAAAFGLGPNGKPLFTKTELDEFVLHLDIKRNPNNAKRPGINIPTFNIGTEGSFSSTHTEDGFCSSGNLLKGGAAKALYGLRPQHYPVFNAKLVEFLTKCPTTSGEILNCSDPLQHKDWIAPTFQIKLWGISFEIILLLPGMFIYLGELVIHFAMNFGRNWCVATNIGTPFWNRIYYFFVGCKCDHDGNRPVAGNNNCADLRAKLLYCPVKHCRVMCLTEEAMKQHEADHFALILPPRCVHCQRRFANDQAMVKHSKECYVGNLSDPCPKCSGRFIRSCFEAHKLVCSSPLICVCKKICGNSGALERHQMSCKEFARTRPLLTASKLAVFGTGKTSLSRPSVSQRSSEFTAERISFPQALRVSTDSTDVLALPGVAGASPANVRAVCYHKDPQTSTSSLRNPSFADDLGPLSFLALEAHETPATSVEQLPDSADSQDFALDPVMPHLQATFSGLDVHIDCPEHPIDNPTCDLCPRCFADLTISDHDPTCAACLICVCGAADFYTFEEFRSHRFVCSYAKEYLNTLC</sequence>
<protein>
    <submittedName>
        <fullName evidence="1">Uncharacterized protein</fullName>
    </submittedName>
</protein>
<dbReference type="Proteomes" id="UP001239111">
    <property type="component" value="Chromosome 3"/>
</dbReference>
<keyword evidence="2" id="KW-1185">Reference proteome</keyword>
<proteinExistence type="predicted"/>
<reference evidence="1" key="1">
    <citation type="submission" date="2023-04" db="EMBL/GenBank/DDBJ databases">
        <title>A chromosome-level genome assembly of the parasitoid wasp Eretmocerus hayati.</title>
        <authorList>
            <person name="Zhong Y."/>
            <person name="Liu S."/>
            <person name="Liu Y."/>
        </authorList>
    </citation>
    <scope>NUCLEOTIDE SEQUENCE</scope>
    <source>
        <strain evidence="1">ZJU_SS_LIU_2023</strain>
    </source>
</reference>
<gene>
    <name evidence="1" type="ORF">QAD02_002460</name>
</gene>
<accession>A0ACC2NKQ9</accession>
<evidence type="ECO:0000313" key="1">
    <source>
        <dbReference type="EMBL" id="KAJ8671201.1"/>
    </source>
</evidence>
<evidence type="ECO:0000313" key="2">
    <source>
        <dbReference type="Proteomes" id="UP001239111"/>
    </source>
</evidence>